<dbReference type="PANTHER" id="PTHR42085:SF2">
    <property type="entry name" value="F-BOX DOMAIN-CONTAINING PROTEIN"/>
    <property type="match status" value="1"/>
</dbReference>
<keyword evidence="2" id="KW-1185">Reference proteome</keyword>
<dbReference type="AlphaFoldDB" id="A0A8H6R8X8"/>
<name>A0A8H6R8X8_9PEZI</name>
<evidence type="ECO:0000313" key="1">
    <source>
        <dbReference type="EMBL" id="KAF7187485.1"/>
    </source>
</evidence>
<dbReference type="InterPro" id="IPR038883">
    <property type="entry name" value="AN11006-like"/>
</dbReference>
<dbReference type="EMBL" id="JABCIY010000227">
    <property type="protein sequence ID" value="KAF7187485.1"/>
    <property type="molecule type" value="Genomic_DNA"/>
</dbReference>
<reference evidence="1" key="1">
    <citation type="submission" date="2020-04" db="EMBL/GenBank/DDBJ databases">
        <title>Draft genome resource of the tomato pathogen Pseudocercospora fuligena.</title>
        <authorList>
            <person name="Zaccaron A."/>
        </authorList>
    </citation>
    <scope>NUCLEOTIDE SEQUENCE</scope>
    <source>
        <strain evidence="1">PF001</strain>
    </source>
</reference>
<dbReference type="Proteomes" id="UP000660729">
    <property type="component" value="Unassembled WGS sequence"/>
</dbReference>
<dbReference type="PANTHER" id="PTHR42085">
    <property type="entry name" value="F-BOX DOMAIN-CONTAINING PROTEIN"/>
    <property type="match status" value="1"/>
</dbReference>
<comment type="caution">
    <text evidence="1">The sequence shown here is derived from an EMBL/GenBank/DDBJ whole genome shotgun (WGS) entry which is preliminary data.</text>
</comment>
<proteinExistence type="predicted"/>
<dbReference type="OrthoDB" id="3644958at2759"/>
<gene>
    <name evidence="1" type="ORF">HII31_11109</name>
</gene>
<sequence length="215" mass="24045">MVRDFTKVNLDNADPQTASDLMGKLSAEIRNHIWDLVFESPTVIVRSISATKPNTPPPGILLSCKQAYYEAIKLHWSNSTFYIFGPSPHRWIANIGRRRRELLKDVRVNTQEPALPAFKAASRLMINWHDQLFEGEKLLEDCQAGKRGVDAGVIKVKLMFREHHNDATAVTTVWTSNPNGVALEWVQRVGGIVSFGAPGAKMHHKRKDAGHRSGG</sequence>
<organism evidence="1 2">
    <name type="scientific">Pseudocercospora fuligena</name>
    <dbReference type="NCBI Taxonomy" id="685502"/>
    <lineage>
        <taxon>Eukaryota</taxon>
        <taxon>Fungi</taxon>
        <taxon>Dikarya</taxon>
        <taxon>Ascomycota</taxon>
        <taxon>Pezizomycotina</taxon>
        <taxon>Dothideomycetes</taxon>
        <taxon>Dothideomycetidae</taxon>
        <taxon>Mycosphaerellales</taxon>
        <taxon>Mycosphaerellaceae</taxon>
        <taxon>Pseudocercospora</taxon>
    </lineage>
</organism>
<evidence type="ECO:0000313" key="2">
    <source>
        <dbReference type="Proteomes" id="UP000660729"/>
    </source>
</evidence>
<protein>
    <submittedName>
        <fullName evidence="1">Uncharacterized protein</fullName>
    </submittedName>
</protein>
<accession>A0A8H6R8X8</accession>